<dbReference type="GO" id="GO:0006935">
    <property type="term" value="P:chemotaxis"/>
    <property type="evidence" value="ECO:0007669"/>
    <property type="project" value="UniProtKB-KW"/>
</dbReference>
<dbReference type="GO" id="GO:0005737">
    <property type="term" value="C:cytoplasm"/>
    <property type="evidence" value="ECO:0007669"/>
    <property type="project" value="InterPro"/>
</dbReference>
<feature type="domain" description="Response regulatory" evidence="6">
    <location>
        <begin position="1"/>
        <end position="79"/>
    </location>
</feature>
<dbReference type="PANTHER" id="PTHR42872:SF6">
    <property type="entry name" value="PROTEIN-GLUTAMATE METHYLESTERASE_PROTEIN-GLUTAMINE GLUTAMINASE"/>
    <property type="match status" value="1"/>
</dbReference>
<dbReference type="Pfam" id="PF00072">
    <property type="entry name" value="Response_reg"/>
    <property type="match status" value="1"/>
</dbReference>
<dbReference type="InterPro" id="IPR008248">
    <property type="entry name" value="CheB-like"/>
</dbReference>
<keyword evidence="1" id="KW-0963">Cytoplasm</keyword>
<dbReference type="InterPro" id="IPR035909">
    <property type="entry name" value="CheB_C"/>
</dbReference>
<dbReference type="PIRSF" id="PIRSF000876">
    <property type="entry name" value="RR_chemtxs_CheB"/>
    <property type="match status" value="1"/>
</dbReference>
<dbReference type="CDD" id="cd16432">
    <property type="entry name" value="CheB_Rec"/>
    <property type="match status" value="1"/>
</dbReference>
<dbReference type="PROSITE" id="PS50122">
    <property type="entry name" value="CHEB"/>
    <property type="match status" value="1"/>
</dbReference>
<gene>
    <name evidence="8" type="ORF">METZ01_LOCUS1789</name>
</gene>
<keyword evidence="3" id="KW-0378">Hydrolase</keyword>
<comment type="catalytic activity">
    <reaction evidence="5">
        <text>[protein]-L-glutamate 5-O-methyl ester + H2O = L-glutamyl-[protein] + methanol + H(+)</text>
        <dbReference type="Rhea" id="RHEA:23236"/>
        <dbReference type="Rhea" id="RHEA-COMP:10208"/>
        <dbReference type="Rhea" id="RHEA-COMP:10311"/>
        <dbReference type="ChEBI" id="CHEBI:15377"/>
        <dbReference type="ChEBI" id="CHEBI:15378"/>
        <dbReference type="ChEBI" id="CHEBI:17790"/>
        <dbReference type="ChEBI" id="CHEBI:29973"/>
        <dbReference type="ChEBI" id="CHEBI:82795"/>
        <dbReference type="EC" id="3.1.1.61"/>
    </reaction>
</comment>
<dbReference type="CDD" id="cd17541">
    <property type="entry name" value="REC_CheB-like"/>
    <property type="match status" value="1"/>
</dbReference>
<evidence type="ECO:0000313" key="8">
    <source>
        <dbReference type="EMBL" id="SUZ48935.1"/>
    </source>
</evidence>
<organism evidence="8">
    <name type="scientific">marine metagenome</name>
    <dbReference type="NCBI Taxonomy" id="408172"/>
    <lineage>
        <taxon>unclassified sequences</taxon>
        <taxon>metagenomes</taxon>
        <taxon>ecological metagenomes</taxon>
    </lineage>
</organism>
<dbReference type="Gene3D" id="3.40.50.2300">
    <property type="match status" value="1"/>
</dbReference>
<dbReference type="InterPro" id="IPR000673">
    <property type="entry name" value="Sig_transdc_resp-reg_Me-estase"/>
</dbReference>
<evidence type="ECO:0000259" key="7">
    <source>
        <dbReference type="PROSITE" id="PS50122"/>
    </source>
</evidence>
<evidence type="ECO:0000256" key="2">
    <source>
        <dbReference type="ARBA" id="ARBA00022500"/>
    </source>
</evidence>
<reference evidence="8" key="1">
    <citation type="submission" date="2018-05" db="EMBL/GenBank/DDBJ databases">
        <authorList>
            <person name="Lanie J.A."/>
            <person name="Ng W.-L."/>
            <person name="Kazmierczak K.M."/>
            <person name="Andrzejewski T.M."/>
            <person name="Davidsen T.M."/>
            <person name="Wayne K.J."/>
            <person name="Tettelin H."/>
            <person name="Glass J.I."/>
            <person name="Rusch D."/>
            <person name="Podicherti R."/>
            <person name="Tsui H.-C.T."/>
            <person name="Winkler M.E."/>
        </authorList>
    </citation>
    <scope>NUCLEOTIDE SEQUENCE</scope>
</reference>
<dbReference type="NCBIfam" id="NF009206">
    <property type="entry name" value="PRK12555.1"/>
    <property type="match status" value="1"/>
</dbReference>
<name>A0A381N347_9ZZZZ</name>
<evidence type="ECO:0000256" key="1">
    <source>
        <dbReference type="ARBA" id="ARBA00022490"/>
    </source>
</evidence>
<dbReference type="Gene3D" id="3.40.50.180">
    <property type="entry name" value="Methylesterase CheB, C-terminal domain"/>
    <property type="match status" value="1"/>
</dbReference>
<dbReference type="InterPro" id="IPR011006">
    <property type="entry name" value="CheY-like_superfamily"/>
</dbReference>
<sequence>MLGESKPDVISLDVQMPRMDGLTFLERLMKSNPMPVVMVSALTTQGSKEALRSLELGAVDIVEKPRLGVREALEEISIQICDKIKAAAQARVITPHQRFMTPAKKFSADAILAAINAPTGIKGQDSIIAIGSSTGGTVALREVLSPLPADMPGIVIVQHMPKAFTASFAESLNNECHLNVCEAKEGEKVERGKVLISPGDQHMMLKLVGKDYTVTLNSGELVNRHRPSVDVLFRSVANLVGKKSTGVILTGMGDDGAAGMVEMHNAGSLTLAQDEESCVVYGMPRKAVEFGAVDEVKNLEGIVKRLIQLR</sequence>
<dbReference type="InterPro" id="IPR001789">
    <property type="entry name" value="Sig_transdc_resp-reg_receiver"/>
</dbReference>
<evidence type="ECO:0000256" key="4">
    <source>
        <dbReference type="ARBA" id="ARBA00039140"/>
    </source>
</evidence>
<dbReference type="EC" id="3.1.1.61" evidence="4"/>
<evidence type="ECO:0000256" key="3">
    <source>
        <dbReference type="ARBA" id="ARBA00022801"/>
    </source>
</evidence>
<evidence type="ECO:0000259" key="6">
    <source>
        <dbReference type="PROSITE" id="PS50110"/>
    </source>
</evidence>
<dbReference type="SUPFAM" id="SSF52738">
    <property type="entry name" value="Methylesterase CheB, C-terminal domain"/>
    <property type="match status" value="1"/>
</dbReference>
<dbReference type="GO" id="GO:0000156">
    <property type="term" value="F:phosphorelay response regulator activity"/>
    <property type="evidence" value="ECO:0007669"/>
    <property type="project" value="InterPro"/>
</dbReference>
<dbReference type="PANTHER" id="PTHR42872">
    <property type="entry name" value="PROTEIN-GLUTAMATE METHYLESTERASE/PROTEIN-GLUTAMINE GLUTAMINASE"/>
    <property type="match status" value="1"/>
</dbReference>
<dbReference type="PROSITE" id="PS50110">
    <property type="entry name" value="RESPONSE_REGULATORY"/>
    <property type="match status" value="1"/>
</dbReference>
<protein>
    <recommendedName>
        <fullName evidence="4">protein-glutamate methylesterase</fullName>
        <ecNumber evidence="4">3.1.1.61</ecNumber>
    </recommendedName>
</protein>
<proteinExistence type="predicted"/>
<evidence type="ECO:0000256" key="5">
    <source>
        <dbReference type="ARBA" id="ARBA00048267"/>
    </source>
</evidence>
<dbReference type="EMBL" id="UINC01000094">
    <property type="protein sequence ID" value="SUZ48935.1"/>
    <property type="molecule type" value="Genomic_DNA"/>
</dbReference>
<dbReference type="SUPFAM" id="SSF52172">
    <property type="entry name" value="CheY-like"/>
    <property type="match status" value="1"/>
</dbReference>
<keyword evidence="2" id="KW-0145">Chemotaxis</keyword>
<accession>A0A381N347</accession>
<dbReference type="NCBIfam" id="NF001965">
    <property type="entry name" value="PRK00742.1"/>
    <property type="match status" value="1"/>
</dbReference>
<dbReference type="GO" id="GO:0008984">
    <property type="term" value="F:protein-glutamate methylesterase activity"/>
    <property type="evidence" value="ECO:0007669"/>
    <property type="project" value="UniProtKB-EC"/>
</dbReference>
<feature type="domain" description="CheB-type methylesterase" evidence="7">
    <location>
        <begin position="121"/>
        <end position="310"/>
    </location>
</feature>
<dbReference type="AlphaFoldDB" id="A0A381N347"/>
<dbReference type="Pfam" id="PF01339">
    <property type="entry name" value="CheB_methylest"/>
    <property type="match status" value="1"/>
</dbReference>